<dbReference type="Pfam" id="PF23247">
    <property type="entry name" value="LRR_RPS2"/>
    <property type="match status" value="1"/>
</dbReference>
<dbReference type="AlphaFoldDB" id="A0A835H4X4"/>
<name>A0A835H4X4_9MAGN</name>
<keyword evidence="4" id="KW-1185">Reference proteome</keyword>
<protein>
    <submittedName>
        <fullName evidence="3">Uncharacterized protein</fullName>
    </submittedName>
</protein>
<dbReference type="EMBL" id="JADFTS010000008">
    <property type="protein sequence ID" value="KAF9592204.1"/>
    <property type="molecule type" value="Genomic_DNA"/>
</dbReference>
<comment type="caution">
    <text evidence="3">The sequence shown here is derived from an EMBL/GenBank/DDBJ whole genome shotgun (WGS) entry which is preliminary data.</text>
</comment>
<gene>
    <name evidence="3" type="ORF">IFM89_012780</name>
</gene>
<evidence type="ECO:0000313" key="3">
    <source>
        <dbReference type="EMBL" id="KAF9592204.1"/>
    </source>
</evidence>
<feature type="domain" description="Disease resistance protein At4g27190-like leucine-rich repeats" evidence="1">
    <location>
        <begin position="298"/>
        <end position="407"/>
    </location>
</feature>
<evidence type="ECO:0000259" key="2">
    <source>
        <dbReference type="Pfam" id="PF25019"/>
    </source>
</evidence>
<dbReference type="SUPFAM" id="SSF52058">
    <property type="entry name" value="L domain-like"/>
    <property type="match status" value="1"/>
</dbReference>
<accession>A0A835H4X4</accession>
<organism evidence="3 4">
    <name type="scientific">Coptis chinensis</name>
    <dbReference type="NCBI Taxonomy" id="261450"/>
    <lineage>
        <taxon>Eukaryota</taxon>
        <taxon>Viridiplantae</taxon>
        <taxon>Streptophyta</taxon>
        <taxon>Embryophyta</taxon>
        <taxon>Tracheophyta</taxon>
        <taxon>Spermatophyta</taxon>
        <taxon>Magnoliopsida</taxon>
        <taxon>Ranunculales</taxon>
        <taxon>Ranunculaceae</taxon>
        <taxon>Coptidoideae</taxon>
        <taxon>Coptis</taxon>
    </lineage>
</organism>
<dbReference type="OrthoDB" id="892938at2759"/>
<evidence type="ECO:0000313" key="4">
    <source>
        <dbReference type="Proteomes" id="UP000631114"/>
    </source>
</evidence>
<dbReference type="PANTHER" id="PTHR47186:SF42">
    <property type="entry name" value="DISEASE RESISTANCE RPP13-LIKE PROTEIN 1"/>
    <property type="match status" value="1"/>
</dbReference>
<dbReference type="Proteomes" id="UP000631114">
    <property type="component" value="Unassembled WGS sequence"/>
</dbReference>
<proteinExistence type="predicted"/>
<dbReference type="Gene3D" id="3.80.10.10">
    <property type="entry name" value="Ribonuclease Inhibitor"/>
    <property type="match status" value="2"/>
</dbReference>
<evidence type="ECO:0000259" key="1">
    <source>
        <dbReference type="Pfam" id="PF23247"/>
    </source>
</evidence>
<dbReference type="InterPro" id="IPR032675">
    <property type="entry name" value="LRR_dom_sf"/>
</dbReference>
<dbReference type="PANTHER" id="PTHR47186">
    <property type="entry name" value="LEUCINE-RICH REPEAT-CONTAINING PROTEIN 57"/>
    <property type="match status" value="1"/>
</dbReference>
<dbReference type="InterPro" id="IPR056789">
    <property type="entry name" value="LRR_R13L1-DRL21"/>
</dbReference>
<dbReference type="InterPro" id="IPR057135">
    <property type="entry name" value="At4g27190-like_LRR"/>
</dbReference>
<feature type="domain" description="R13L1/DRL21-like LRR repeat region" evidence="2">
    <location>
        <begin position="62"/>
        <end position="193"/>
    </location>
</feature>
<sequence length="432" mass="49200">MLPKNLSNVRKLRKLVIGRDYNNNINSGDPKLTCMPLGIGELTCLKNLSTFVVSRLSDSAGIQELEKLDHLEGELTINGLQNVVDPRDAHKANLRSKAKLLHLILQWPVGKSDVEIECNNSKEVLEAIQPHPNIKVLHIERYPGAVLPGWVGSSTALPKLTFLGFYHMPNVEGWSSECLLLPSCLKSLQLYNCPKLKIPTPLPSSITHLSLGKGNDPLLKSVEKLPNLFFLHIRGFDEMETLPEAPLRNLTRLQELIIMDCNKLKRLPTELENLSTTIRILWIYKCGGLESLTEGLRNLTSLKALEVGYCQSLKSLSESSLQHLTALQKLRIWDCPELEIMSVDFQHLISLKDLKLHWLPQLTYLPEEIQHARRLQTLEIKGCENLRKLPEWLLELPALTSLRVINCHPELHRRCEDWNRIPNLRVENFVEL</sequence>
<reference evidence="3 4" key="1">
    <citation type="submission" date="2020-10" db="EMBL/GenBank/DDBJ databases">
        <title>The Coptis chinensis genome and diversification of protoberbering-type alkaloids.</title>
        <authorList>
            <person name="Wang B."/>
            <person name="Shu S."/>
            <person name="Song C."/>
            <person name="Liu Y."/>
        </authorList>
    </citation>
    <scope>NUCLEOTIDE SEQUENCE [LARGE SCALE GENOMIC DNA]</scope>
    <source>
        <strain evidence="3">HL-2020</strain>
        <tissue evidence="3">Leaf</tissue>
    </source>
</reference>
<dbReference type="Pfam" id="PF25019">
    <property type="entry name" value="LRR_R13L1-DRL21"/>
    <property type="match status" value="1"/>
</dbReference>
<dbReference type="SUPFAM" id="SSF52047">
    <property type="entry name" value="RNI-like"/>
    <property type="match status" value="1"/>
</dbReference>